<comment type="caution">
    <text evidence="1">The sequence shown here is derived from an EMBL/GenBank/DDBJ whole genome shotgun (WGS) entry which is preliminary data.</text>
</comment>
<dbReference type="Proteomes" id="UP000023435">
    <property type="component" value="Unassembled WGS sequence"/>
</dbReference>
<gene>
    <name evidence="1" type="ORF">AZ78_4395</name>
</gene>
<proteinExistence type="predicted"/>
<dbReference type="EMBL" id="JAJA02000001">
    <property type="protein sequence ID" value="KWS06837.1"/>
    <property type="molecule type" value="Genomic_DNA"/>
</dbReference>
<keyword evidence="2" id="KW-1185">Reference proteome</keyword>
<name>A0A108UCZ1_9GAMM</name>
<accession>A0A108UCZ1</accession>
<reference evidence="1 2" key="1">
    <citation type="journal article" date="2014" name="Genome Announc.">
        <title>Draft Genome Sequence of Lysobacter capsici AZ78, a Bacterium Antagonistic to Plant-Pathogenic Oomycetes.</title>
        <authorList>
            <person name="Puopolo G."/>
            <person name="Sonego P."/>
            <person name="Engelen K."/>
            <person name="Pertot I."/>
        </authorList>
    </citation>
    <scope>NUCLEOTIDE SEQUENCE [LARGE SCALE GENOMIC DNA]</scope>
    <source>
        <strain evidence="1 2">AZ78</strain>
    </source>
</reference>
<evidence type="ECO:0000313" key="2">
    <source>
        <dbReference type="Proteomes" id="UP000023435"/>
    </source>
</evidence>
<protein>
    <submittedName>
        <fullName evidence="1">Uncharacterized protein</fullName>
    </submittedName>
</protein>
<sequence>MRRLRCRRGVRATPRSFTRRGPRVAPIRVIPMHEAGRPHSIPTRLRRAIECGAGAMSMRARPPRIPIPVASAPVAAPWTALRRHRRIDAQRLRALDSRCEIDAASDLRDASCRPPFHRRHRRRIVVSGARPGGCCAPSIIEAFGLVHREKVDAIKRTALRMPGTITGAHALRVSHTHRQKRAHRPCARATISIAL</sequence>
<organism evidence="1 2">
    <name type="scientific">Lysobacter capsici AZ78</name>
    <dbReference type="NCBI Taxonomy" id="1444315"/>
    <lineage>
        <taxon>Bacteria</taxon>
        <taxon>Pseudomonadati</taxon>
        <taxon>Pseudomonadota</taxon>
        <taxon>Gammaproteobacteria</taxon>
        <taxon>Lysobacterales</taxon>
        <taxon>Lysobacteraceae</taxon>
        <taxon>Lysobacter</taxon>
    </lineage>
</organism>
<evidence type="ECO:0000313" key="1">
    <source>
        <dbReference type="EMBL" id="KWS06837.1"/>
    </source>
</evidence>
<dbReference type="AlphaFoldDB" id="A0A108UCZ1"/>